<dbReference type="Gene3D" id="2.60.40.1220">
    <property type="match status" value="1"/>
</dbReference>
<gene>
    <name evidence="8" type="ORF">JOE66_003014</name>
</gene>
<proteinExistence type="predicted"/>
<dbReference type="Proteomes" id="UP000776164">
    <property type="component" value="Unassembled WGS sequence"/>
</dbReference>
<accession>A0ABS2L8F3</accession>
<evidence type="ECO:0000256" key="2">
    <source>
        <dbReference type="ARBA" id="ARBA00022723"/>
    </source>
</evidence>
<evidence type="ECO:0000256" key="3">
    <source>
        <dbReference type="ARBA" id="ARBA00022729"/>
    </source>
</evidence>
<evidence type="ECO:0000256" key="5">
    <source>
        <dbReference type="SAM" id="Phobius"/>
    </source>
</evidence>
<dbReference type="InterPro" id="IPR007348">
    <property type="entry name" value="CopC_dom"/>
</dbReference>
<protein>
    <submittedName>
        <fullName evidence="8">Methionine-rich copper-binding protein CopC</fullName>
    </submittedName>
</protein>
<dbReference type="PANTHER" id="PTHR34820">
    <property type="entry name" value="INNER MEMBRANE PROTEIN YEBZ"/>
    <property type="match status" value="1"/>
</dbReference>
<dbReference type="RefSeq" id="WP_239518331.1">
    <property type="nucleotide sequence ID" value="NZ_BAAAHT010000014.1"/>
</dbReference>
<sequence length="232" mass="22513">MALIFRSRVSRALMFALPAAGFIAVAMAIAPAGTASAHDYVVSSSPTADLTVTQLVSSVSVTFNDLVLDLSGDGSSSVVEVTGPDGGSTHFETGCASILGRVVSAPVALGAAGAYQVSWQVVSSDGHPVSGSFGFSYNPTESSTPSAGSATAPACGSAGGSSGAPVTALPTAGVGGASSAGGLSIDPWVILVIAGAIVLLAVGGVVVILVVSRRSARDSADDSRGNTAGDDA</sequence>
<dbReference type="PANTHER" id="PTHR34820:SF4">
    <property type="entry name" value="INNER MEMBRANE PROTEIN YEBZ"/>
    <property type="match status" value="1"/>
</dbReference>
<comment type="caution">
    <text evidence="8">The sequence shown here is derived from an EMBL/GenBank/DDBJ whole genome shotgun (WGS) entry which is preliminary data.</text>
</comment>
<evidence type="ECO:0000256" key="4">
    <source>
        <dbReference type="ARBA" id="ARBA00023008"/>
    </source>
</evidence>
<dbReference type="InterPro" id="IPR032694">
    <property type="entry name" value="CopC/D"/>
</dbReference>
<dbReference type="SUPFAM" id="SSF81296">
    <property type="entry name" value="E set domains"/>
    <property type="match status" value="1"/>
</dbReference>
<reference evidence="8 9" key="1">
    <citation type="submission" date="2021-01" db="EMBL/GenBank/DDBJ databases">
        <title>Sequencing the genomes of 1000 actinobacteria strains.</title>
        <authorList>
            <person name="Klenk H.-P."/>
        </authorList>
    </citation>
    <scope>NUCLEOTIDE SEQUENCE [LARGE SCALE GENOMIC DNA]</scope>
    <source>
        <strain evidence="8 9">DSM 13057</strain>
    </source>
</reference>
<comment type="subcellular location">
    <subcellularLocation>
        <location evidence="1">Cell envelope</location>
    </subcellularLocation>
</comment>
<evidence type="ECO:0000256" key="1">
    <source>
        <dbReference type="ARBA" id="ARBA00004196"/>
    </source>
</evidence>
<dbReference type="InterPro" id="IPR014756">
    <property type="entry name" value="Ig_E-set"/>
</dbReference>
<feature type="transmembrane region" description="Helical" evidence="5">
    <location>
        <begin position="188"/>
        <end position="211"/>
    </location>
</feature>
<feature type="signal peptide" evidence="6">
    <location>
        <begin position="1"/>
        <end position="37"/>
    </location>
</feature>
<keyword evidence="3 6" id="KW-0732">Signal</keyword>
<evidence type="ECO:0000259" key="7">
    <source>
        <dbReference type="Pfam" id="PF04234"/>
    </source>
</evidence>
<keyword evidence="5" id="KW-0472">Membrane</keyword>
<feature type="chain" id="PRO_5045205149" evidence="6">
    <location>
        <begin position="38"/>
        <end position="232"/>
    </location>
</feature>
<dbReference type="InterPro" id="IPR014755">
    <property type="entry name" value="Cu-Rt/internalin_Ig-like"/>
</dbReference>
<name>A0ABS2L8F3_9MICO</name>
<keyword evidence="4" id="KW-0186">Copper</keyword>
<dbReference type="EMBL" id="JAFBBU010000001">
    <property type="protein sequence ID" value="MBM7473380.1"/>
    <property type="molecule type" value="Genomic_DNA"/>
</dbReference>
<evidence type="ECO:0000313" key="9">
    <source>
        <dbReference type="Proteomes" id="UP000776164"/>
    </source>
</evidence>
<evidence type="ECO:0000256" key="6">
    <source>
        <dbReference type="SAM" id="SignalP"/>
    </source>
</evidence>
<organism evidence="8 9">
    <name type="scientific">Subtercola frigoramans</name>
    <dbReference type="NCBI Taxonomy" id="120298"/>
    <lineage>
        <taxon>Bacteria</taxon>
        <taxon>Bacillati</taxon>
        <taxon>Actinomycetota</taxon>
        <taxon>Actinomycetes</taxon>
        <taxon>Micrococcales</taxon>
        <taxon>Microbacteriaceae</taxon>
        <taxon>Subtercola</taxon>
    </lineage>
</organism>
<keyword evidence="5" id="KW-0812">Transmembrane</keyword>
<keyword evidence="2" id="KW-0479">Metal-binding</keyword>
<keyword evidence="9" id="KW-1185">Reference proteome</keyword>
<feature type="domain" description="CopC" evidence="7">
    <location>
        <begin position="38"/>
        <end position="136"/>
    </location>
</feature>
<dbReference type="Pfam" id="PF04234">
    <property type="entry name" value="CopC"/>
    <property type="match status" value="1"/>
</dbReference>
<keyword evidence="5" id="KW-1133">Transmembrane helix</keyword>
<evidence type="ECO:0000313" key="8">
    <source>
        <dbReference type="EMBL" id="MBM7473380.1"/>
    </source>
</evidence>